<evidence type="ECO:0000256" key="4">
    <source>
        <dbReference type="ARBA" id="ARBA00023125"/>
    </source>
</evidence>
<dbReference type="GO" id="GO:0005634">
    <property type="term" value="C:nucleus"/>
    <property type="evidence" value="ECO:0007669"/>
    <property type="project" value="UniProtKB-SubCell"/>
</dbReference>
<proteinExistence type="predicted"/>
<dbReference type="STRING" id="4533.J3MFN0"/>
<dbReference type="CDD" id="cd00167">
    <property type="entry name" value="SANT"/>
    <property type="match status" value="1"/>
</dbReference>
<evidence type="ECO:0000256" key="1">
    <source>
        <dbReference type="ARBA" id="ARBA00004123"/>
    </source>
</evidence>
<reference evidence="8" key="2">
    <citation type="submission" date="2013-04" db="UniProtKB">
        <authorList>
            <consortium name="EnsemblPlants"/>
        </authorList>
    </citation>
    <scope>IDENTIFICATION</scope>
</reference>
<keyword evidence="3" id="KW-0805">Transcription regulation</keyword>
<dbReference type="Gene3D" id="1.10.10.60">
    <property type="entry name" value="Homeodomain-like"/>
    <property type="match status" value="1"/>
</dbReference>
<evidence type="ECO:0000256" key="5">
    <source>
        <dbReference type="ARBA" id="ARBA00023163"/>
    </source>
</evidence>
<accession>J3MFN0</accession>
<dbReference type="PANTHER" id="PTHR47995:SF18">
    <property type="entry name" value="TRANSCRIPTION FACTOR MYB65"/>
    <property type="match status" value="1"/>
</dbReference>
<name>J3MFN0_ORYBR</name>
<keyword evidence="9" id="KW-1185">Reference proteome</keyword>
<dbReference type="InterPro" id="IPR017930">
    <property type="entry name" value="Myb_dom"/>
</dbReference>
<sequence length="379" mass="41652">MAALLPGRTDNEIKNYWNTRRKRLEKLGEPLYPKGLNKFKVEYEEVNCQSPDESRGKKRTNEVLLGKEVLFDNLDYSIAESLLCPNFVARNSRSVDAMNPVKYQESSDIIASVGPDDPEKMHYCTDFNSGISQDQSVHFGTAITSQDQSAHFGSAIATGHPILDGNFSTSGTMQRPTKMELPSLQYHNYGLSNNALLYSCPLGHPVEQVDSVLQSPASGSLRSESLSPKNTGLLDALVQGGHGLGDPTKSQGSFDICAPHVQFNQVIESNLFFMSSAPVTGDDLPGNSMDVFVGSQYNTSNLFLDSPPPLVDSISWRPDALLEMLHSDEQLAKDMPGAFLHRGPFDEVNLSAAGQGYENDLDYQNRMPGFGDFRDFPSL</sequence>
<dbReference type="eggNOG" id="KOG0048">
    <property type="taxonomic scope" value="Eukaryota"/>
</dbReference>
<dbReference type="Gramene" id="OB06G28240.1">
    <property type="protein sequence ID" value="OB06G28240.1"/>
    <property type="gene ID" value="OB06G28240"/>
</dbReference>
<evidence type="ECO:0000256" key="6">
    <source>
        <dbReference type="ARBA" id="ARBA00023242"/>
    </source>
</evidence>
<reference evidence="8" key="1">
    <citation type="journal article" date="2013" name="Nat. Commun.">
        <title>Whole-genome sequencing of Oryza brachyantha reveals mechanisms underlying Oryza genome evolution.</title>
        <authorList>
            <person name="Chen J."/>
            <person name="Huang Q."/>
            <person name="Gao D."/>
            <person name="Wang J."/>
            <person name="Lang Y."/>
            <person name="Liu T."/>
            <person name="Li B."/>
            <person name="Bai Z."/>
            <person name="Luis Goicoechea J."/>
            <person name="Liang C."/>
            <person name="Chen C."/>
            <person name="Zhang W."/>
            <person name="Sun S."/>
            <person name="Liao Y."/>
            <person name="Zhang X."/>
            <person name="Yang L."/>
            <person name="Song C."/>
            <person name="Wang M."/>
            <person name="Shi J."/>
            <person name="Liu G."/>
            <person name="Liu J."/>
            <person name="Zhou H."/>
            <person name="Zhou W."/>
            <person name="Yu Q."/>
            <person name="An N."/>
            <person name="Chen Y."/>
            <person name="Cai Q."/>
            <person name="Wang B."/>
            <person name="Liu B."/>
            <person name="Min J."/>
            <person name="Huang Y."/>
            <person name="Wu H."/>
            <person name="Li Z."/>
            <person name="Zhang Y."/>
            <person name="Yin Y."/>
            <person name="Song W."/>
            <person name="Jiang J."/>
            <person name="Jackson S.A."/>
            <person name="Wing R.A."/>
            <person name="Wang J."/>
            <person name="Chen M."/>
        </authorList>
    </citation>
    <scope>NUCLEOTIDE SEQUENCE [LARGE SCALE GENOMIC DNA]</scope>
    <source>
        <strain evidence="8">cv. IRGC 101232</strain>
    </source>
</reference>
<dbReference type="PANTHER" id="PTHR47995">
    <property type="entry name" value="TRANSCRIPTION FACTOR MYB33-RELATED"/>
    <property type="match status" value="1"/>
</dbReference>
<evidence type="ECO:0000259" key="7">
    <source>
        <dbReference type="PROSITE" id="PS51294"/>
    </source>
</evidence>
<keyword evidence="6" id="KW-0539">Nucleus</keyword>
<protein>
    <recommendedName>
        <fullName evidence="7">HTH myb-type domain-containing protein</fullName>
    </recommendedName>
</protein>
<dbReference type="GO" id="GO:0003677">
    <property type="term" value="F:DNA binding"/>
    <property type="evidence" value="ECO:0007669"/>
    <property type="project" value="UniProtKB-KW"/>
</dbReference>
<comment type="subcellular location">
    <subcellularLocation>
        <location evidence="1">Nucleus</location>
    </subcellularLocation>
</comment>
<keyword evidence="4" id="KW-0238">DNA-binding</keyword>
<evidence type="ECO:0000256" key="3">
    <source>
        <dbReference type="ARBA" id="ARBA00023015"/>
    </source>
</evidence>
<dbReference type="EnsemblPlants" id="OB06G28240.1">
    <property type="protein sequence ID" value="OB06G28240.1"/>
    <property type="gene ID" value="OB06G28240"/>
</dbReference>
<dbReference type="AlphaFoldDB" id="J3MFN0"/>
<dbReference type="HOGENOM" id="CLU_025917_0_0_1"/>
<dbReference type="InterPro" id="IPR001005">
    <property type="entry name" value="SANT/Myb"/>
</dbReference>
<evidence type="ECO:0000313" key="8">
    <source>
        <dbReference type="EnsemblPlants" id="OB06G28240.1"/>
    </source>
</evidence>
<keyword evidence="2" id="KW-0677">Repeat</keyword>
<evidence type="ECO:0000256" key="2">
    <source>
        <dbReference type="ARBA" id="ARBA00022737"/>
    </source>
</evidence>
<dbReference type="PROSITE" id="PS51294">
    <property type="entry name" value="HTH_MYB"/>
    <property type="match status" value="1"/>
</dbReference>
<feature type="domain" description="HTH myb-type" evidence="7">
    <location>
        <begin position="1"/>
        <end position="25"/>
    </location>
</feature>
<organism evidence="8">
    <name type="scientific">Oryza brachyantha</name>
    <name type="common">malo sina</name>
    <dbReference type="NCBI Taxonomy" id="4533"/>
    <lineage>
        <taxon>Eukaryota</taxon>
        <taxon>Viridiplantae</taxon>
        <taxon>Streptophyta</taxon>
        <taxon>Embryophyta</taxon>
        <taxon>Tracheophyta</taxon>
        <taxon>Spermatophyta</taxon>
        <taxon>Magnoliopsida</taxon>
        <taxon>Liliopsida</taxon>
        <taxon>Poales</taxon>
        <taxon>Poaceae</taxon>
        <taxon>BOP clade</taxon>
        <taxon>Oryzoideae</taxon>
        <taxon>Oryzeae</taxon>
        <taxon>Oryzinae</taxon>
        <taxon>Oryza</taxon>
    </lineage>
</organism>
<evidence type="ECO:0000313" key="9">
    <source>
        <dbReference type="Proteomes" id="UP000006038"/>
    </source>
</evidence>
<keyword evidence="5" id="KW-0804">Transcription</keyword>
<dbReference type="OMA" id="FDICAPH"/>
<dbReference type="Proteomes" id="UP000006038">
    <property type="component" value="Chromosome 6"/>
</dbReference>